<evidence type="ECO:0000313" key="4">
    <source>
        <dbReference type="Proteomes" id="UP000295198"/>
    </source>
</evidence>
<dbReference type="AlphaFoldDB" id="A0A4Q4ZD36"/>
<dbReference type="Proteomes" id="UP000295198">
    <property type="component" value="Unassembled WGS sequence"/>
</dbReference>
<feature type="chain" id="PRO_5020326405" description="Copper chaperone PCu(A)C" evidence="2">
    <location>
        <begin position="23"/>
        <end position="183"/>
    </location>
</feature>
<proteinExistence type="predicted"/>
<evidence type="ECO:0000313" key="3">
    <source>
        <dbReference type="EMBL" id="RYP85246.1"/>
    </source>
</evidence>
<protein>
    <recommendedName>
        <fullName evidence="5">Copper chaperone PCu(A)C</fullName>
    </recommendedName>
</protein>
<evidence type="ECO:0008006" key="5">
    <source>
        <dbReference type="Google" id="ProtNLM"/>
    </source>
</evidence>
<gene>
    <name evidence="3" type="ORF">EKO23_13405</name>
</gene>
<sequence length="183" mass="18532">MTAAGVLVLATTALSACGFNYATDKVYTPAEGVNQRDSRVDVLNAVIVATEDGKGTFVASLVNNEVPTVENGQVSDNDDSLTGLTGVDGSTVTADLSAPVDIPSASLVKLADGNGIPVEGDSIKLGHFVTVQLTFSNADPVTMTIPVVANAGDFADQDGSSLTPTEIPSGYEPGNGTVGEGEE</sequence>
<feature type="region of interest" description="Disordered" evidence="1">
    <location>
        <begin position="153"/>
        <end position="183"/>
    </location>
</feature>
<organism evidence="3 4">
    <name type="scientific">Nocardioides guangzhouensis</name>
    <dbReference type="NCBI Taxonomy" id="2497878"/>
    <lineage>
        <taxon>Bacteria</taxon>
        <taxon>Bacillati</taxon>
        <taxon>Actinomycetota</taxon>
        <taxon>Actinomycetes</taxon>
        <taxon>Propionibacteriales</taxon>
        <taxon>Nocardioidaceae</taxon>
        <taxon>Nocardioides</taxon>
    </lineage>
</organism>
<dbReference type="RefSeq" id="WP_134718098.1">
    <property type="nucleotide sequence ID" value="NZ_SDKM01000018.1"/>
</dbReference>
<evidence type="ECO:0000256" key="1">
    <source>
        <dbReference type="SAM" id="MobiDB-lite"/>
    </source>
</evidence>
<keyword evidence="4" id="KW-1185">Reference proteome</keyword>
<comment type="caution">
    <text evidence="3">The sequence shown here is derived from an EMBL/GenBank/DDBJ whole genome shotgun (WGS) entry which is preliminary data.</text>
</comment>
<feature type="signal peptide" evidence="2">
    <location>
        <begin position="1"/>
        <end position="22"/>
    </location>
</feature>
<dbReference type="OrthoDB" id="3787120at2"/>
<evidence type="ECO:0000256" key="2">
    <source>
        <dbReference type="SAM" id="SignalP"/>
    </source>
</evidence>
<keyword evidence="2" id="KW-0732">Signal</keyword>
<reference evidence="3 4" key="1">
    <citation type="submission" date="2019-01" db="EMBL/GenBank/DDBJ databases">
        <title>Nocardioides guangzhouensis sp. nov., an actinobacterium isolated from soil.</title>
        <authorList>
            <person name="Fu Y."/>
            <person name="Cai Y."/>
            <person name="Lin Z."/>
            <person name="Chen P."/>
        </authorList>
    </citation>
    <scope>NUCLEOTIDE SEQUENCE [LARGE SCALE GENOMIC DNA]</scope>
    <source>
        <strain evidence="3 4">130</strain>
    </source>
</reference>
<name>A0A4Q4ZD36_9ACTN</name>
<accession>A0A4Q4ZD36</accession>
<dbReference type="EMBL" id="SDKM01000018">
    <property type="protein sequence ID" value="RYP85246.1"/>
    <property type="molecule type" value="Genomic_DNA"/>
</dbReference>